<dbReference type="GO" id="GO:0032259">
    <property type="term" value="P:methylation"/>
    <property type="evidence" value="ECO:0007669"/>
    <property type="project" value="UniProtKB-KW"/>
</dbReference>
<comment type="caution">
    <text evidence="13">The sequence shown here is derived from an EMBL/GenBank/DDBJ whole genome shotgun (WGS) entry which is preliminary data.</text>
</comment>
<keyword evidence="5 9" id="KW-0808">Transferase</keyword>
<dbReference type="PANTHER" id="PTHR10815:SF13">
    <property type="entry name" value="METHYLATED-DNA--PROTEIN-CYSTEINE METHYLTRANSFERASE"/>
    <property type="match status" value="1"/>
</dbReference>
<dbReference type="AlphaFoldDB" id="A0A506Y3R2"/>
<dbReference type="NCBIfam" id="TIGR00589">
    <property type="entry name" value="ogt"/>
    <property type="match status" value="1"/>
</dbReference>
<reference evidence="13 14" key="1">
    <citation type="submission" date="2019-06" db="EMBL/GenBank/DDBJ databases">
        <authorList>
            <person name="Li F."/>
        </authorList>
    </citation>
    <scope>NUCLEOTIDE SEQUENCE [LARGE SCALE GENOMIC DNA]</scope>
    <source>
        <strain evidence="13 14">10F1D-1</strain>
    </source>
</reference>
<dbReference type="OrthoDB" id="9802228at2"/>
<evidence type="ECO:0000313" key="13">
    <source>
        <dbReference type="EMBL" id="TPW75638.1"/>
    </source>
</evidence>
<dbReference type="Pfam" id="PF01035">
    <property type="entry name" value="DNA_binding_1"/>
    <property type="match status" value="1"/>
</dbReference>
<evidence type="ECO:0000256" key="5">
    <source>
        <dbReference type="ARBA" id="ARBA00022679"/>
    </source>
</evidence>
<dbReference type="InterPro" id="IPR036217">
    <property type="entry name" value="MethylDNA_cys_MeTrfase_DNAb"/>
</dbReference>
<dbReference type="Pfam" id="PF02870">
    <property type="entry name" value="Methyltransf_1N"/>
    <property type="match status" value="1"/>
</dbReference>
<evidence type="ECO:0000256" key="1">
    <source>
        <dbReference type="ARBA" id="ARBA00001286"/>
    </source>
</evidence>
<comment type="similarity">
    <text evidence="2 9">Belongs to the MGMT family.</text>
</comment>
<gene>
    <name evidence="13" type="ORF">FJ657_07080</name>
</gene>
<dbReference type="PANTHER" id="PTHR10815">
    <property type="entry name" value="METHYLATED-DNA--PROTEIN-CYSTEINE METHYLTRANSFERASE"/>
    <property type="match status" value="1"/>
</dbReference>
<dbReference type="Proteomes" id="UP000316252">
    <property type="component" value="Unassembled WGS sequence"/>
</dbReference>
<keyword evidence="14" id="KW-1185">Reference proteome</keyword>
<evidence type="ECO:0000256" key="8">
    <source>
        <dbReference type="ARBA" id="ARBA00049348"/>
    </source>
</evidence>
<dbReference type="CDD" id="cd06445">
    <property type="entry name" value="ATase"/>
    <property type="match status" value="1"/>
</dbReference>
<sequence length="236" mass="25289">MTEHEKTEHETTVDDVAGTTADDTTEADAALVAALRAPASPDPDGDDPARLAALHARLERAAAAEGLDEIAYREIDSPYGSLLLAATAAGLVRVAFAIEDHERVLATLAEKVSPRILRSPARTGHVARQLDEYFAGRRRSFDLPLDLRLTAGFRRSVVEHLPHIPFGRTESYAEVATATGSPKAVRAVGTACATNPLPIVVPCHRVVRTDGTIGQYLGGTEAKLALLEFEGARPRR</sequence>
<dbReference type="EC" id="2.1.1.63" evidence="9"/>
<comment type="subcellular location">
    <subcellularLocation>
        <location evidence="9">Cytoplasm</location>
    </subcellularLocation>
</comment>
<dbReference type="InterPro" id="IPR014048">
    <property type="entry name" value="MethylDNA_cys_MeTrfase_DNA-bd"/>
</dbReference>
<evidence type="ECO:0000256" key="4">
    <source>
        <dbReference type="ARBA" id="ARBA00022603"/>
    </source>
</evidence>
<comment type="catalytic activity">
    <reaction evidence="8 9">
        <text>a 6-O-methyl-2'-deoxyguanosine in DNA + L-cysteinyl-[protein] = S-methyl-L-cysteinyl-[protein] + a 2'-deoxyguanosine in DNA</text>
        <dbReference type="Rhea" id="RHEA:24000"/>
        <dbReference type="Rhea" id="RHEA-COMP:10131"/>
        <dbReference type="Rhea" id="RHEA-COMP:10132"/>
        <dbReference type="Rhea" id="RHEA-COMP:11367"/>
        <dbReference type="Rhea" id="RHEA-COMP:11368"/>
        <dbReference type="ChEBI" id="CHEBI:29950"/>
        <dbReference type="ChEBI" id="CHEBI:82612"/>
        <dbReference type="ChEBI" id="CHEBI:85445"/>
        <dbReference type="ChEBI" id="CHEBI:85448"/>
        <dbReference type="EC" id="2.1.1.63"/>
    </reaction>
</comment>
<dbReference type="PROSITE" id="PS00374">
    <property type="entry name" value="MGMT"/>
    <property type="match status" value="1"/>
</dbReference>
<feature type="compositionally biased region" description="Basic and acidic residues" evidence="10">
    <location>
        <begin position="1"/>
        <end position="12"/>
    </location>
</feature>
<dbReference type="InterPro" id="IPR036631">
    <property type="entry name" value="MGMT_N_sf"/>
</dbReference>
<dbReference type="GO" id="GO:0005737">
    <property type="term" value="C:cytoplasm"/>
    <property type="evidence" value="ECO:0007669"/>
    <property type="project" value="UniProtKB-SubCell"/>
</dbReference>
<dbReference type="GO" id="GO:0003908">
    <property type="term" value="F:methylated-DNA-[protein]-cysteine S-methyltransferase activity"/>
    <property type="evidence" value="ECO:0007669"/>
    <property type="project" value="UniProtKB-UniRule"/>
</dbReference>
<keyword evidence="3 9" id="KW-0963">Cytoplasm</keyword>
<name>A0A506Y3R2_9MICO</name>
<comment type="function">
    <text evidence="9">Involved in the cellular defense against the biological effects of O6-methylguanine (O6-MeG) and O4-methylthymine (O4-MeT) in DNA. Repairs the methylated nucleobase in DNA by stoichiometrically transferring the methyl group to a cysteine residue in the enzyme. This is a suicide reaction: the enzyme is irreversibly inactivated.</text>
</comment>
<evidence type="ECO:0000256" key="10">
    <source>
        <dbReference type="SAM" id="MobiDB-lite"/>
    </source>
</evidence>
<keyword evidence="4 9" id="KW-0489">Methyltransferase</keyword>
<feature type="region of interest" description="Disordered" evidence="10">
    <location>
        <begin position="1"/>
        <end position="27"/>
    </location>
</feature>
<evidence type="ECO:0000256" key="9">
    <source>
        <dbReference type="HAMAP-Rule" id="MF_00772"/>
    </source>
</evidence>
<keyword evidence="7 9" id="KW-0234">DNA repair</keyword>
<feature type="domain" description="Methylated-DNA-[protein]-cysteine S-methyltransferase DNA binding" evidence="11">
    <location>
        <begin position="153"/>
        <end position="232"/>
    </location>
</feature>
<dbReference type="HAMAP" id="MF_00772">
    <property type="entry name" value="OGT"/>
    <property type="match status" value="1"/>
</dbReference>
<evidence type="ECO:0000256" key="7">
    <source>
        <dbReference type="ARBA" id="ARBA00023204"/>
    </source>
</evidence>
<feature type="domain" description="Methylguanine DNA methyltransferase ribonuclease-like" evidence="12">
    <location>
        <begin position="71"/>
        <end position="147"/>
    </location>
</feature>
<evidence type="ECO:0000256" key="2">
    <source>
        <dbReference type="ARBA" id="ARBA00008711"/>
    </source>
</evidence>
<evidence type="ECO:0000256" key="6">
    <source>
        <dbReference type="ARBA" id="ARBA00022763"/>
    </source>
</evidence>
<protein>
    <recommendedName>
        <fullName evidence="9">Methylated-DNA--protein-cysteine methyltransferase</fullName>
        <ecNumber evidence="9">2.1.1.63</ecNumber>
    </recommendedName>
    <alternativeName>
        <fullName evidence="9">6-O-methylguanine-DNA methyltransferase</fullName>
        <shortName evidence="9">MGMT</shortName>
    </alternativeName>
    <alternativeName>
        <fullName evidence="9">O-6-methylguanine-DNA-alkyltransferase</fullName>
    </alternativeName>
</protein>
<dbReference type="InterPro" id="IPR001497">
    <property type="entry name" value="MethylDNA_cys_MeTrfase_AS"/>
</dbReference>
<evidence type="ECO:0000256" key="3">
    <source>
        <dbReference type="ARBA" id="ARBA00022490"/>
    </source>
</evidence>
<evidence type="ECO:0000313" key="14">
    <source>
        <dbReference type="Proteomes" id="UP000316252"/>
    </source>
</evidence>
<evidence type="ECO:0000259" key="11">
    <source>
        <dbReference type="Pfam" id="PF01035"/>
    </source>
</evidence>
<feature type="compositionally biased region" description="Low complexity" evidence="10">
    <location>
        <begin position="14"/>
        <end position="27"/>
    </location>
</feature>
<evidence type="ECO:0000259" key="12">
    <source>
        <dbReference type="Pfam" id="PF02870"/>
    </source>
</evidence>
<dbReference type="EMBL" id="VHQG01000002">
    <property type="protein sequence ID" value="TPW75638.1"/>
    <property type="molecule type" value="Genomic_DNA"/>
</dbReference>
<dbReference type="InterPro" id="IPR023546">
    <property type="entry name" value="MGMT"/>
</dbReference>
<feature type="active site" description="Nucleophile; methyl group acceptor" evidence="9">
    <location>
        <position position="203"/>
    </location>
</feature>
<accession>A0A506Y3R2</accession>
<comment type="miscellaneous">
    <text evidence="9">This enzyme catalyzes only one turnover and therefore is not strictly catalytic. According to one definition, an enzyme is a biocatalyst that acts repeatedly and over many reaction cycles.</text>
</comment>
<dbReference type="Gene3D" id="3.30.160.70">
    <property type="entry name" value="Methylated DNA-protein cysteine methyltransferase domain"/>
    <property type="match status" value="1"/>
</dbReference>
<dbReference type="FunFam" id="1.10.10.10:FF:000214">
    <property type="entry name" value="Methylated-DNA--protein-cysteine methyltransferase"/>
    <property type="match status" value="1"/>
</dbReference>
<dbReference type="InterPro" id="IPR008332">
    <property type="entry name" value="MethylG_MeTrfase_N"/>
</dbReference>
<comment type="catalytic activity">
    <reaction evidence="1 9">
        <text>a 4-O-methyl-thymidine in DNA + L-cysteinyl-[protein] = a thymidine in DNA + S-methyl-L-cysteinyl-[protein]</text>
        <dbReference type="Rhea" id="RHEA:53428"/>
        <dbReference type="Rhea" id="RHEA-COMP:10131"/>
        <dbReference type="Rhea" id="RHEA-COMP:10132"/>
        <dbReference type="Rhea" id="RHEA-COMP:13555"/>
        <dbReference type="Rhea" id="RHEA-COMP:13556"/>
        <dbReference type="ChEBI" id="CHEBI:29950"/>
        <dbReference type="ChEBI" id="CHEBI:82612"/>
        <dbReference type="ChEBI" id="CHEBI:137386"/>
        <dbReference type="ChEBI" id="CHEBI:137387"/>
        <dbReference type="EC" id="2.1.1.63"/>
    </reaction>
</comment>
<dbReference type="RefSeq" id="WP_141162998.1">
    <property type="nucleotide sequence ID" value="NZ_VHQG01000002.1"/>
</dbReference>
<dbReference type="SUPFAM" id="SSF46767">
    <property type="entry name" value="Methylated DNA-protein cysteine methyltransferase, C-terminal domain"/>
    <property type="match status" value="1"/>
</dbReference>
<keyword evidence="6 9" id="KW-0227">DNA damage</keyword>
<dbReference type="SUPFAM" id="SSF53155">
    <property type="entry name" value="Methylated DNA-protein cysteine methyltransferase domain"/>
    <property type="match status" value="1"/>
</dbReference>
<dbReference type="InterPro" id="IPR036388">
    <property type="entry name" value="WH-like_DNA-bd_sf"/>
</dbReference>
<dbReference type="Gene3D" id="1.10.10.10">
    <property type="entry name" value="Winged helix-like DNA-binding domain superfamily/Winged helix DNA-binding domain"/>
    <property type="match status" value="1"/>
</dbReference>
<dbReference type="GO" id="GO:0006307">
    <property type="term" value="P:DNA alkylation repair"/>
    <property type="evidence" value="ECO:0007669"/>
    <property type="project" value="UniProtKB-UniRule"/>
</dbReference>
<proteinExistence type="inferred from homology"/>
<organism evidence="13 14">
    <name type="scientific">Schumannella soli</name>
    <dbReference type="NCBI Taxonomy" id="2590779"/>
    <lineage>
        <taxon>Bacteria</taxon>
        <taxon>Bacillati</taxon>
        <taxon>Actinomycetota</taxon>
        <taxon>Actinomycetes</taxon>
        <taxon>Micrococcales</taxon>
        <taxon>Microbacteriaceae</taxon>
        <taxon>Schumannella</taxon>
    </lineage>
</organism>